<dbReference type="RefSeq" id="WP_114621620.1">
    <property type="nucleotide sequence ID" value="NZ_QQNA01000002.1"/>
</dbReference>
<accession>A0A370BE09</accession>
<evidence type="ECO:0000313" key="2">
    <source>
        <dbReference type="Proteomes" id="UP000253741"/>
    </source>
</evidence>
<proteinExistence type="predicted"/>
<name>A0A370BE09_9ACTN</name>
<reference evidence="1 2" key="1">
    <citation type="submission" date="2018-07" db="EMBL/GenBank/DDBJ databases">
        <title>Streptomyces species from bats.</title>
        <authorList>
            <person name="Dunlap C."/>
        </authorList>
    </citation>
    <scope>NUCLEOTIDE SEQUENCE [LARGE SCALE GENOMIC DNA]</scope>
    <source>
        <strain evidence="1 2">AC230</strain>
    </source>
</reference>
<dbReference type="EMBL" id="QQNA01000002">
    <property type="protein sequence ID" value="RDG40008.1"/>
    <property type="molecule type" value="Genomic_DNA"/>
</dbReference>
<gene>
    <name evidence="1" type="ORF">DVH02_00305</name>
</gene>
<keyword evidence="2" id="KW-1185">Reference proteome</keyword>
<comment type="caution">
    <text evidence="1">The sequence shown here is derived from an EMBL/GenBank/DDBJ whole genome shotgun (WGS) entry which is preliminary data.</text>
</comment>
<evidence type="ECO:0000313" key="1">
    <source>
        <dbReference type="EMBL" id="RDG40008.1"/>
    </source>
</evidence>
<dbReference type="GO" id="GO:0047661">
    <property type="term" value="F:amino-acid racemase activity"/>
    <property type="evidence" value="ECO:0007669"/>
    <property type="project" value="InterPro"/>
</dbReference>
<sequence length="214" mass="20952">MLALLHTSPLHVPVFDALAAADHPGLGLRHLVHEELLVRARAAGPGAVADRVGAVLAGAVAAGASAVLCTCSTLGAVAESTAPALGVPVLRIDRPMAGAAASAGRVAVVATVESTLGPTAALIREEAAGRDVTVRTVLVEGAWALFEAGDRDGYLDAVAAAADDVTGADVIVLAQVSAADAAERVTSALPVLVAPRSGLAAAVAATVAAGERTG</sequence>
<dbReference type="AlphaFoldDB" id="A0A370BE09"/>
<protein>
    <submittedName>
        <fullName evidence="1">Arylsulfatase</fullName>
    </submittedName>
</protein>
<dbReference type="OrthoDB" id="978447at2"/>
<dbReference type="Proteomes" id="UP000253741">
    <property type="component" value="Unassembled WGS sequence"/>
</dbReference>
<dbReference type="InterPro" id="IPR015942">
    <property type="entry name" value="Asp/Glu/hydantoin_racemase"/>
</dbReference>
<organism evidence="1 2">
    <name type="scientific">Streptomyces corynorhini</name>
    <dbReference type="NCBI Taxonomy" id="2282652"/>
    <lineage>
        <taxon>Bacteria</taxon>
        <taxon>Bacillati</taxon>
        <taxon>Actinomycetota</taxon>
        <taxon>Actinomycetes</taxon>
        <taxon>Kitasatosporales</taxon>
        <taxon>Streptomycetaceae</taxon>
        <taxon>Streptomyces</taxon>
    </lineage>
</organism>
<dbReference type="Pfam" id="PF01177">
    <property type="entry name" value="Asp_Glu_race"/>
    <property type="match status" value="1"/>
</dbReference>